<dbReference type="PANTHER" id="PTHR43355:SF2">
    <property type="entry name" value="FLAVIN REDUCTASE (NADPH)"/>
    <property type="match status" value="1"/>
</dbReference>
<dbReference type="Proteomes" id="UP000317940">
    <property type="component" value="Unassembled WGS sequence"/>
</dbReference>
<feature type="domain" description="NAD(P)-binding" evidence="1">
    <location>
        <begin position="7"/>
        <end position="201"/>
    </location>
</feature>
<sequence length="212" mass="22275">MKVVVLGATGGTGRAAVHRALNNGHQVVAVVRRPAALATDHPRLRVVGGDVLDPAALLEPVAGADAVVSALGIGYSRAATTVYSAGTANVIAAMRAGGVRRLAVVSTTSMAPPPWSAPVQSLLVRGLLHPMLRRPYADMRLMEQHVRDSGLDWTLIRAARLTDGRAAERRPRTAVDGRLPGAWSVSRGDLAAYLLDSIDNPAVVGRTVEIAY</sequence>
<dbReference type="GO" id="GO:0042602">
    <property type="term" value="F:riboflavin reductase (NADPH) activity"/>
    <property type="evidence" value="ECO:0007669"/>
    <property type="project" value="TreeGrafter"/>
</dbReference>
<evidence type="ECO:0000313" key="3">
    <source>
        <dbReference type="Proteomes" id="UP000317940"/>
    </source>
</evidence>
<dbReference type="EMBL" id="VIWT01000001">
    <property type="protein sequence ID" value="TWF97068.1"/>
    <property type="molecule type" value="Genomic_DNA"/>
</dbReference>
<dbReference type="Pfam" id="PF13460">
    <property type="entry name" value="NAD_binding_10"/>
    <property type="match status" value="1"/>
</dbReference>
<dbReference type="SUPFAM" id="SSF51735">
    <property type="entry name" value="NAD(P)-binding Rossmann-fold domains"/>
    <property type="match status" value="1"/>
</dbReference>
<protein>
    <submittedName>
        <fullName evidence="2">Putative NADH-flavin reductase</fullName>
    </submittedName>
</protein>
<accession>A0A561UCH9</accession>
<reference evidence="2 3" key="1">
    <citation type="submission" date="2019-06" db="EMBL/GenBank/DDBJ databases">
        <title>Sequencing the genomes of 1000 actinobacteria strains.</title>
        <authorList>
            <person name="Klenk H.-P."/>
        </authorList>
    </citation>
    <scope>NUCLEOTIDE SEQUENCE [LARGE SCALE GENOMIC DNA]</scope>
    <source>
        <strain evidence="2 3">DSM 44826</strain>
    </source>
</reference>
<dbReference type="InterPro" id="IPR016040">
    <property type="entry name" value="NAD(P)-bd_dom"/>
</dbReference>
<dbReference type="RefSeq" id="WP_145903341.1">
    <property type="nucleotide sequence ID" value="NZ_BAAAMZ010000043.1"/>
</dbReference>
<comment type="caution">
    <text evidence="2">The sequence shown here is derived from an EMBL/GenBank/DDBJ whole genome shotgun (WGS) entry which is preliminary data.</text>
</comment>
<evidence type="ECO:0000313" key="2">
    <source>
        <dbReference type="EMBL" id="TWF97068.1"/>
    </source>
</evidence>
<dbReference type="OrthoDB" id="3763081at2"/>
<dbReference type="Gene3D" id="3.40.50.720">
    <property type="entry name" value="NAD(P)-binding Rossmann-like Domain"/>
    <property type="match status" value="1"/>
</dbReference>
<proteinExistence type="predicted"/>
<dbReference type="AlphaFoldDB" id="A0A561UCH9"/>
<name>A0A561UCH9_9ACTN</name>
<dbReference type="InterPro" id="IPR036291">
    <property type="entry name" value="NAD(P)-bd_dom_sf"/>
</dbReference>
<keyword evidence="3" id="KW-1185">Reference proteome</keyword>
<dbReference type="GO" id="GO:0004074">
    <property type="term" value="F:biliverdin reductase [NAD(P)H] activity"/>
    <property type="evidence" value="ECO:0007669"/>
    <property type="project" value="TreeGrafter"/>
</dbReference>
<dbReference type="PANTHER" id="PTHR43355">
    <property type="entry name" value="FLAVIN REDUCTASE (NADPH)"/>
    <property type="match status" value="1"/>
</dbReference>
<evidence type="ECO:0000259" key="1">
    <source>
        <dbReference type="Pfam" id="PF13460"/>
    </source>
</evidence>
<dbReference type="InterPro" id="IPR051606">
    <property type="entry name" value="Polyketide_Oxido-like"/>
</dbReference>
<gene>
    <name evidence="2" type="ORF">FHX73_11843</name>
</gene>
<organism evidence="2 3">
    <name type="scientific">Kitasatospora viridis</name>
    <dbReference type="NCBI Taxonomy" id="281105"/>
    <lineage>
        <taxon>Bacteria</taxon>
        <taxon>Bacillati</taxon>
        <taxon>Actinomycetota</taxon>
        <taxon>Actinomycetes</taxon>
        <taxon>Kitasatosporales</taxon>
        <taxon>Streptomycetaceae</taxon>
        <taxon>Kitasatospora</taxon>
    </lineage>
</organism>